<accession>X1LQ43</accession>
<protein>
    <submittedName>
        <fullName evidence="1">Uncharacterized protein</fullName>
    </submittedName>
</protein>
<comment type="caution">
    <text evidence="1">The sequence shown here is derived from an EMBL/GenBank/DDBJ whole genome shotgun (WGS) entry which is preliminary data.</text>
</comment>
<sequence length="116" mass="13271">MKFRELQEGLRVGDNLKVILPGGTVHYYKILNRDQVFYRDTHVEEDIAAGGASDYTEITNLNPPANEIIQVYKIKNLLIMPKFILLRRNKAAFGNPRKIIVINSVFSSIMPLQILK</sequence>
<dbReference type="AlphaFoldDB" id="X1LQ43"/>
<reference evidence="1" key="1">
    <citation type="journal article" date="2014" name="Front. Microbiol.">
        <title>High frequency of phylogenetically diverse reductive dehalogenase-homologous genes in deep subseafloor sedimentary metagenomes.</title>
        <authorList>
            <person name="Kawai M."/>
            <person name="Futagami T."/>
            <person name="Toyoda A."/>
            <person name="Takaki Y."/>
            <person name="Nishi S."/>
            <person name="Hori S."/>
            <person name="Arai W."/>
            <person name="Tsubouchi T."/>
            <person name="Morono Y."/>
            <person name="Uchiyama I."/>
            <person name="Ito T."/>
            <person name="Fujiyama A."/>
            <person name="Inagaki F."/>
            <person name="Takami H."/>
        </authorList>
    </citation>
    <scope>NUCLEOTIDE SEQUENCE</scope>
    <source>
        <strain evidence="1">Expedition CK06-06</strain>
    </source>
</reference>
<proteinExistence type="predicted"/>
<organism evidence="1">
    <name type="scientific">marine sediment metagenome</name>
    <dbReference type="NCBI Taxonomy" id="412755"/>
    <lineage>
        <taxon>unclassified sequences</taxon>
        <taxon>metagenomes</taxon>
        <taxon>ecological metagenomes</taxon>
    </lineage>
</organism>
<name>X1LQ43_9ZZZZ</name>
<dbReference type="EMBL" id="BARV01017256">
    <property type="protein sequence ID" value="GAI21233.1"/>
    <property type="molecule type" value="Genomic_DNA"/>
</dbReference>
<gene>
    <name evidence="1" type="ORF">S06H3_29454</name>
</gene>
<evidence type="ECO:0000313" key="1">
    <source>
        <dbReference type="EMBL" id="GAI21233.1"/>
    </source>
</evidence>